<evidence type="ECO:0000256" key="6">
    <source>
        <dbReference type="RuleBase" id="RU363053"/>
    </source>
</evidence>
<dbReference type="PANTHER" id="PTHR11266:SF80">
    <property type="entry name" value="PEROXISOMAL MEMBRANE PROTEIN 2"/>
    <property type="match status" value="1"/>
</dbReference>
<keyword evidence="8" id="KW-1185">Reference proteome</keyword>
<evidence type="ECO:0000256" key="5">
    <source>
        <dbReference type="ARBA" id="ARBA00023136"/>
    </source>
</evidence>
<evidence type="ECO:0000256" key="3">
    <source>
        <dbReference type="ARBA" id="ARBA00022692"/>
    </source>
</evidence>
<reference evidence="7" key="2">
    <citation type="journal article" date="2023" name="Int. J. Mol. Sci.">
        <title>De Novo Assembly and Annotation of 11 Diverse Shrub Willow (Salix) Genomes Reveals Novel Gene Organization in Sex-Linked Regions.</title>
        <authorList>
            <person name="Hyden B."/>
            <person name="Feng K."/>
            <person name="Yates T.B."/>
            <person name="Jawdy S."/>
            <person name="Cereghino C."/>
            <person name="Smart L.B."/>
            <person name="Muchero W."/>
        </authorList>
    </citation>
    <scope>NUCLEOTIDE SEQUENCE</scope>
    <source>
        <tissue evidence="7">Shoot tip</tissue>
    </source>
</reference>
<sequence>MFVIDQAPSLDLKRTFVFTFLGLVLVGPTLHFWYLYLSKLVTLPGASGAFLRLLVDQFVFSPIFIGVFLSTLVTLEGRPSEVIPKLQQEWFSAVLANWQLWVPFPVSKLPFCPPAISGSCCECHRFSLECDSLIQSSQRGYPKIGTLFSKKPQNLLWILGFPCVINQR</sequence>
<dbReference type="EMBL" id="JAPFFM010000009">
    <property type="protein sequence ID" value="KAJ6747666.1"/>
    <property type="molecule type" value="Genomic_DNA"/>
</dbReference>
<evidence type="ECO:0000313" key="8">
    <source>
        <dbReference type="Proteomes" id="UP001151752"/>
    </source>
</evidence>
<accession>A0A9Q0VG28</accession>
<organism evidence="7 8">
    <name type="scientific">Salix koriyanagi</name>
    <dbReference type="NCBI Taxonomy" id="2511006"/>
    <lineage>
        <taxon>Eukaryota</taxon>
        <taxon>Viridiplantae</taxon>
        <taxon>Streptophyta</taxon>
        <taxon>Embryophyta</taxon>
        <taxon>Tracheophyta</taxon>
        <taxon>Spermatophyta</taxon>
        <taxon>Magnoliopsida</taxon>
        <taxon>eudicotyledons</taxon>
        <taxon>Gunneridae</taxon>
        <taxon>Pentapetalae</taxon>
        <taxon>rosids</taxon>
        <taxon>fabids</taxon>
        <taxon>Malpighiales</taxon>
        <taxon>Salicaceae</taxon>
        <taxon>Saliceae</taxon>
        <taxon>Salix</taxon>
    </lineage>
</organism>
<keyword evidence="5 6" id="KW-0472">Membrane</keyword>
<comment type="similarity">
    <text evidence="2 6">Belongs to the peroxisomal membrane protein PXMP2/4 family.</text>
</comment>
<comment type="caution">
    <text evidence="7">The sequence shown here is derived from an EMBL/GenBank/DDBJ whole genome shotgun (WGS) entry which is preliminary data.</text>
</comment>
<keyword evidence="3 6" id="KW-0812">Transmembrane</keyword>
<dbReference type="GO" id="GO:0016020">
    <property type="term" value="C:membrane"/>
    <property type="evidence" value="ECO:0007669"/>
    <property type="project" value="UniProtKB-SubCell"/>
</dbReference>
<dbReference type="AlphaFoldDB" id="A0A9Q0VG28"/>
<dbReference type="InterPro" id="IPR007248">
    <property type="entry name" value="Mpv17_PMP22"/>
</dbReference>
<keyword evidence="4 6" id="KW-1133">Transmembrane helix</keyword>
<evidence type="ECO:0000256" key="2">
    <source>
        <dbReference type="ARBA" id="ARBA00006824"/>
    </source>
</evidence>
<feature type="transmembrane region" description="Helical" evidence="6">
    <location>
        <begin position="16"/>
        <end position="37"/>
    </location>
</feature>
<proteinExistence type="inferred from homology"/>
<dbReference type="Proteomes" id="UP001151752">
    <property type="component" value="Chromosome 6"/>
</dbReference>
<evidence type="ECO:0000313" key="7">
    <source>
        <dbReference type="EMBL" id="KAJ6747666.1"/>
    </source>
</evidence>
<comment type="subcellular location">
    <subcellularLocation>
        <location evidence="1">Membrane</location>
        <topology evidence="1">Multi-pass membrane protein</topology>
    </subcellularLocation>
</comment>
<gene>
    <name evidence="7" type="ORF">OIU74_030013</name>
</gene>
<dbReference type="PANTHER" id="PTHR11266">
    <property type="entry name" value="PEROXISOMAL MEMBRANE PROTEIN 2, PXMP2 MPV17"/>
    <property type="match status" value="1"/>
</dbReference>
<dbReference type="GO" id="GO:0005737">
    <property type="term" value="C:cytoplasm"/>
    <property type="evidence" value="ECO:0007669"/>
    <property type="project" value="TreeGrafter"/>
</dbReference>
<evidence type="ECO:0000256" key="4">
    <source>
        <dbReference type="ARBA" id="ARBA00022989"/>
    </source>
</evidence>
<feature type="transmembrane region" description="Helical" evidence="6">
    <location>
        <begin position="57"/>
        <end position="75"/>
    </location>
</feature>
<protein>
    <submittedName>
        <fullName evidence="7">PEROXISOMAL MEMBRANE PROTEIN 2</fullName>
    </submittedName>
</protein>
<name>A0A9Q0VG28_9ROSI</name>
<evidence type="ECO:0000256" key="1">
    <source>
        <dbReference type="ARBA" id="ARBA00004141"/>
    </source>
</evidence>
<reference evidence="7" key="1">
    <citation type="submission" date="2022-11" db="EMBL/GenBank/DDBJ databases">
        <authorList>
            <person name="Hyden B.L."/>
            <person name="Feng K."/>
            <person name="Yates T."/>
            <person name="Jawdy S."/>
            <person name="Smart L.B."/>
            <person name="Muchero W."/>
        </authorList>
    </citation>
    <scope>NUCLEOTIDE SEQUENCE</scope>
    <source>
        <tissue evidence="7">Shoot tip</tissue>
    </source>
</reference>